<keyword evidence="8" id="KW-0808">Transferase</keyword>
<evidence type="ECO:0000256" key="5">
    <source>
        <dbReference type="ARBA" id="ARBA00012779"/>
    </source>
</evidence>
<dbReference type="AlphaFoldDB" id="A0AAI8VTA7"/>
<dbReference type="EMBL" id="CAUWAG010000018">
    <property type="protein sequence ID" value="CAJ2510687.1"/>
    <property type="molecule type" value="Genomic_DNA"/>
</dbReference>
<dbReference type="GO" id="GO:0030488">
    <property type="term" value="P:tRNA methylation"/>
    <property type="evidence" value="ECO:0007669"/>
    <property type="project" value="TreeGrafter"/>
</dbReference>
<sequence>MAVVPDVEPGQVPPRSTKQRAQDDQVMATNSSSIVSKRSVERIYYPDEAHFFRHFVKKFQRRAPLINRGYHLRLHIIDVAVRRFLEHPSEKSKVIVNLGCGSDVLPWQCMTRYPQLSRDVKFVDIDFPDLMKRKRTIIEDTPELNSLLTGLRDDVANKNVLLQSDQYFQVGCDLRDLAGIQKAMLTFLDTPACTFMFVAEVSITYMETEGADSVIRWASTLGQAEFCLLEQILPDGPDHPFANTMLSHFDKLKTPLKSVFTYPTLEAQRHRFTRLGWEQLDVQNLWQIWASDKWLSPDKRRELDTIETFDEWEEFALFAGHYCLVIARNVPVETGTDNVNTASLTEGQAPVLFPETSFSEYSRTRGQRRFASAIKMRNHLGELCFANAFGLGTNSRLRSCDLYSSESTIPDVGMQMAGPNSRMCHAVVNLGFFGSLLTGGRASPTTALRDCWHFSTEANTWSRVHNLPLPLYRHSVAQLGNSNMVLLVGGKSDSSTIFGGCLLYQPGSGWRECRVSGSEYNPVFGAMLVSFKENYLDADGEPSITNTVRFHGVLAGGLLQDGTVAQQVLRWSLLLAKDECPTVSFERLSSPEPDLEKQRSDTTWGQSLSLISRFGASALLHDSRSIVVVGGIIRDGILSRNHEILLLEVSGLELKVVATCCLADSRAQSTKPRPLLVGTSAAMTDNAQLVLMGGGATCFSMGTYWNQGCYSFDCDLQSLVTGRVPLPPPMSQWKFGRTVEIAEMSKAQHLSGSQGSPERATNTKIPRLRIAMSAEFVEVVKAGKPVVIEGCPLGTCVDKWTTQYLKDQVGYDRKVVVHEAGSSTMDFNAKNFAYVTKAFGPFMSEVAGGGKLYLRALSEDRPTAQPACLASDFPQLADDFQLPEELSFVTNNAFSSVLRISGPVTMWLHYDVMANIYCQVSGSKRFVLYPPSDVDKLTFAPGASSSSVDVFSELESPRLASTHPHEAVLGPGDILFLPPVWLHTAAPLTDLGVAVNVFFRSLESGYSPGRDVYGNRDVMAYEKSRQDIARIASSFSKIPPDMREFYIRQLVGELAQKITD</sequence>
<evidence type="ECO:0000256" key="2">
    <source>
        <dbReference type="ARBA" id="ARBA00004797"/>
    </source>
</evidence>
<evidence type="ECO:0000256" key="10">
    <source>
        <dbReference type="ARBA" id="ARBA00022694"/>
    </source>
</evidence>
<dbReference type="Pfam" id="PF04072">
    <property type="entry name" value="LCM"/>
    <property type="match status" value="1"/>
</dbReference>
<evidence type="ECO:0000256" key="7">
    <source>
        <dbReference type="ARBA" id="ARBA00022603"/>
    </source>
</evidence>
<organism evidence="18 19">
    <name type="scientific">Anthostomella pinea</name>
    <dbReference type="NCBI Taxonomy" id="933095"/>
    <lineage>
        <taxon>Eukaryota</taxon>
        <taxon>Fungi</taxon>
        <taxon>Dikarya</taxon>
        <taxon>Ascomycota</taxon>
        <taxon>Pezizomycotina</taxon>
        <taxon>Sordariomycetes</taxon>
        <taxon>Xylariomycetidae</taxon>
        <taxon>Xylariales</taxon>
        <taxon>Xylariaceae</taxon>
        <taxon>Anthostomella</taxon>
    </lineage>
</organism>
<evidence type="ECO:0000256" key="8">
    <source>
        <dbReference type="ARBA" id="ARBA00022679"/>
    </source>
</evidence>
<comment type="function">
    <text evidence="11">Probable S-adenosyl-L-methionine-dependent methyltransferase that acts as a component of the wybutosine biosynthesis pathway. Wybutosine is a hyper modified guanosine with a tricyclic base found at the 3'-position adjacent to the anticodon of eukaryotic phenylalanine tRNA. May methylate the carboxyl group of leucine residues to form alpha-leucine ester residues.</text>
</comment>
<feature type="region of interest" description="Disordered" evidence="16">
    <location>
        <begin position="1"/>
        <end position="29"/>
    </location>
</feature>
<evidence type="ECO:0000256" key="1">
    <source>
        <dbReference type="ARBA" id="ARBA00001806"/>
    </source>
</evidence>
<dbReference type="InterPro" id="IPR003347">
    <property type="entry name" value="JmjC_dom"/>
</dbReference>
<evidence type="ECO:0000256" key="15">
    <source>
        <dbReference type="ARBA" id="ARBA00049250"/>
    </source>
</evidence>
<evidence type="ECO:0000256" key="6">
    <source>
        <dbReference type="ARBA" id="ARBA00018045"/>
    </source>
</evidence>
<dbReference type="InterPro" id="IPR015915">
    <property type="entry name" value="Kelch-typ_b-propeller"/>
</dbReference>
<dbReference type="Proteomes" id="UP001295740">
    <property type="component" value="Unassembled WGS sequence"/>
</dbReference>
<keyword evidence="9" id="KW-0949">S-adenosyl-L-methionine</keyword>
<dbReference type="PANTHER" id="PTHR46529">
    <property type="entry name" value="TRNA WYBUTOSINE-SYNTHESIZING PROTEIN 4"/>
    <property type="match status" value="1"/>
</dbReference>
<comment type="catalytic activity">
    <reaction evidence="1">
        <text>7-[(3S)-3-amino-3-carboxypropyl]wyosine(37) in tRNA(Phe) + S-adenosyl-L-methionine = 7-[(3S)-(3-amino-3-methoxycarbonyl)propyl]wyosine(37) in tRNA(Phe) + S-adenosyl-L-homocysteine</text>
        <dbReference type="Rhea" id="RHEA:36903"/>
        <dbReference type="Rhea" id="RHEA-COMP:10379"/>
        <dbReference type="Rhea" id="RHEA-COMP:11844"/>
        <dbReference type="ChEBI" id="CHEBI:57856"/>
        <dbReference type="ChEBI" id="CHEBI:59789"/>
        <dbReference type="ChEBI" id="CHEBI:73543"/>
        <dbReference type="ChEBI" id="CHEBI:74275"/>
        <dbReference type="EC" id="2.1.1.290"/>
    </reaction>
</comment>
<name>A0AAI8VTA7_9PEZI</name>
<proteinExistence type="inferred from homology"/>
<protein>
    <recommendedName>
        <fullName evidence="6">tRNA wybutosine-synthesizing protein 4</fullName>
        <ecNumber evidence="5">2.1.1.290</ecNumber>
        <ecNumber evidence="4">2.3.1.231</ecNumber>
    </recommendedName>
    <alternativeName>
        <fullName evidence="13">Leucine carboxyl methyltransferase 2</fullName>
    </alternativeName>
    <alternativeName>
        <fullName evidence="14">tRNA(Phe) (7-(3-amino-3-(methoxycarbonyl)propyl)wyosine(37)-N)-methoxycarbonyltransferase</fullName>
    </alternativeName>
    <alternativeName>
        <fullName evidence="12">tRNA(Phe) (7-(3-amino-3-carboxypropyl)wyosine(37)-O)-methyltransferase</fullName>
    </alternativeName>
</protein>
<comment type="catalytic activity">
    <reaction evidence="15">
        <text>7-[(3S)-(3-amino-3-methoxycarbonyl)propyl]wyosine(37) in tRNA(Phe) + S-adenosyl-L-methionine + CO2 = wybutosine(37) in tRNA(Phe) + S-adenosyl-L-homocysteine + 2 H(+)</text>
        <dbReference type="Rhea" id="RHEA:37119"/>
        <dbReference type="Rhea" id="RHEA-COMP:11844"/>
        <dbReference type="Rhea" id="RHEA-COMP:11847"/>
        <dbReference type="ChEBI" id="CHEBI:15378"/>
        <dbReference type="ChEBI" id="CHEBI:16526"/>
        <dbReference type="ChEBI" id="CHEBI:57856"/>
        <dbReference type="ChEBI" id="CHEBI:59789"/>
        <dbReference type="ChEBI" id="CHEBI:73544"/>
        <dbReference type="ChEBI" id="CHEBI:74275"/>
        <dbReference type="EC" id="2.3.1.231"/>
    </reaction>
</comment>
<keyword evidence="19" id="KW-1185">Reference proteome</keyword>
<dbReference type="SUPFAM" id="SSF50965">
    <property type="entry name" value="Galactose oxidase, central domain"/>
    <property type="match status" value="1"/>
</dbReference>
<dbReference type="SMART" id="SM00558">
    <property type="entry name" value="JmjC"/>
    <property type="match status" value="1"/>
</dbReference>
<evidence type="ECO:0000256" key="16">
    <source>
        <dbReference type="SAM" id="MobiDB-lite"/>
    </source>
</evidence>
<comment type="pathway">
    <text evidence="2">tRNA modification; wybutosine-tRNA(Phe) biosynthesis.</text>
</comment>
<reference evidence="18" key="1">
    <citation type="submission" date="2023-10" db="EMBL/GenBank/DDBJ databases">
        <authorList>
            <person name="Hackl T."/>
        </authorList>
    </citation>
    <scope>NUCLEOTIDE SEQUENCE</scope>
</reference>
<evidence type="ECO:0000313" key="18">
    <source>
        <dbReference type="EMBL" id="CAJ2510687.1"/>
    </source>
</evidence>
<dbReference type="GO" id="GO:0031591">
    <property type="term" value="P:wybutosine biosynthetic process"/>
    <property type="evidence" value="ECO:0007669"/>
    <property type="project" value="TreeGrafter"/>
</dbReference>
<dbReference type="InterPro" id="IPR029063">
    <property type="entry name" value="SAM-dependent_MTases_sf"/>
</dbReference>
<dbReference type="Pfam" id="PF13621">
    <property type="entry name" value="Cupin_8"/>
    <property type="match status" value="1"/>
</dbReference>
<dbReference type="InterPro" id="IPR041667">
    <property type="entry name" value="Cupin_8"/>
</dbReference>
<evidence type="ECO:0000256" key="13">
    <source>
        <dbReference type="ARBA" id="ARBA00030231"/>
    </source>
</evidence>
<dbReference type="InterPro" id="IPR011043">
    <property type="entry name" value="Gal_Oxase/kelch_b-propeller"/>
</dbReference>
<dbReference type="InterPro" id="IPR007213">
    <property type="entry name" value="Ppm1/Ppm2/Tcmp"/>
</dbReference>
<evidence type="ECO:0000256" key="3">
    <source>
        <dbReference type="ARBA" id="ARBA00010703"/>
    </source>
</evidence>
<evidence type="ECO:0000313" key="19">
    <source>
        <dbReference type="Proteomes" id="UP001295740"/>
    </source>
</evidence>
<dbReference type="FunFam" id="2.60.120.650:FF:000043">
    <property type="entry name" value="tRNA wybutosine-synthesizing protein 4"/>
    <property type="match status" value="1"/>
</dbReference>
<evidence type="ECO:0000256" key="4">
    <source>
        <dbReference type="ARBA" id="ARBA00012155"/>
    </source>
</evidence>
<dbReference type="PANTHER" id="PTHR46529:SF1">
    <property type="entry name" value="TRNA WYBUTOSINE-SYNTHESIZING PROTEIN 4"/>
    <property type="match status" value="1"/>
</dbReference>
<dbReference type="Pfam" id="PF13418">
    <property type="entry name" value="Beta-prop_TYW4"/>
    <property type="match status" value="1"/>
</dbReference>
<comment type="caution">
    <text evidence="18">The sequence shown here is derived from an EMBL/GenBank/DDBJ whole genome shotgun (WGS) entry which is preliminary data.</text>
</comment>
<dbReference type="SUPFAM" id="SSF51197">
    <property type="entry name" value="Clavaminate synthase-like"/>
    <property type="match status" value="1"/>
</dbReference>
<keyword evidence="7" id="KW-0489">Methyltransferase</keyword>
<dbReference type="Gene3D" id="6.10.140.1470">
    <property type="match status" value="1"/>
</dbReference>
<gene>
    <name evidence="18" type="ORF">KHLLAP_LOCUS11155</name>
</gene>
<comment type="similarity">
    <text evidence="3">Belongs to the methyltransferase superfamily. LCMT family.</text>
</comment>
<evidence type="ECO:0000259" key="17">
    <source>
        <dbReference type="PROSITE" id="PS51184"/>
    </source>
</evidence>
<evidence type="ECO:0000256" key="14">
    <source>
        <dbReference type="ARBA" id="ARBA00030847"/>
    </source>
</evidence>
<dbReference type="Gene3D" id="2.120.10.80">
    <property type="entry name" value="Kelch-type beta propeller"/>
    <property type="match status" value="1"/>
</dbReference>
<evidence type="ECO:0000256" key="9">
    <source>
        <dbReference type="ARBA" id="ARBA00022691"/>
    </source>
</evidence>
<dbReference type="PROSITE" id="PS51184">
    <property type="entry name" value="JMJC"/>
    <property type="match status" value="1"/>
</dbReference>
<dbReference type="SUPFAM" id="SSF53335">
    <property type="entry name" value="S-adenosyl-L-methionine-dependent methyltransferases"/>
    <property type="match status" value="1"/>
</dbReference>
<accession>A0AAI8VTA7</accession>
<dbReference type="EC" id="2.1.1.290" evidence="5"/>
<keyword evidence="10" id="KW-0819">tRNA processing</keyword>
<feature type="domain" description="JmjC" evidence="17">
    <location>
        <begin position="871"/>
        <end position="1016"/>
    </location>
</feature>
<dbReference type="EC" id="2.3.1.231" evidence="4"/>
<dbReference type="Gene3D" id="2.60.120.650">
    <property type="entry name" value="Cupin"/>
    <property type="match status" value="1"/>
</dbReference>
<evidence type="ECO:0000256" key="11">
    <source>
        <dbReference type="ARBA" id="ARBA00025588"/>
    </source>
</evidence>
<dbReference type="Gene3D" id="3.40.50.150">
    <property type="entry name" value="Vaccinia Virus protein VP39"/>
    <property type="match status" value="1"/>
</dbReference>
<dbReference type="GO" id="GO:0008175">
    <property type="term" value="F:tRNA methyltransferase activity"/>
    <property type="evidence" value="ECO:0007669"/>
    <property type="project" value="TreeGrafter"/>
</dbReference>
<evidence type="ECO:0000256" key="12">
    <source>
        <dbReference type="ARBA" id="ARBA00029750"/>
    </source>
</evidence>